<accession>A0A915HSZ7</accession>
<evidence type="ECO:0000313" key="2">
    <source>
        <dbReference type="WBParaSite" id="nRc.2.0.1.t04656-RA"/>
    </source>
</evidence>
<dbReference type="Proteomes" id="UP000887565">
    <property type="component" value="Unplaced"/>
</dbReference>
<protein>
    <submittedName>
        <fullName evidence="2">Uncharacterized protein</fullName>
    </submittedName>
</protein>
<dbReference type="AlphaFoldDB" id="A0A915HSZ7"/>
<name>A0A915HSZ7_ROMCU</name>
<dbReference type="WBParaSite" id="nRc.2.0.1.t04656-RA">
    <property type="protein sequence ID" value="nRc.2.0.1.t04656-RA"/>
    <property type="gene ID" value="nRc.2.0.1.g04656"/>
</dbReference>
<keyword evidence="1" id="KW-1185">Reference proteome</keyword>
<evidence type="ECO:0000313" key="1">
    <source>
        <dbReference type="Proteomes" id="UP000887565"/>
    </source>
</evidence>
<reference evidence="2" key="1">
    <citation type="submission" date="2022-11" db="UniProtKB">
        <authorList>
            <consortium name="WormBaseParasite"/>
        </authorList>
    </citation>
    <scope>IDENTIFICATION</scope>
</reference>
<sequence length="56" mass="6445">MVDEVFSLMNVHNNIAICKKFHIQSMKRKNCYLVGLDGTAQSLDETLMPLLVHQRL</sequence>
<proteinExistence type="predicted"/>
<organism evidence="1 2">
    <name type="scientific">Romanomermis culicivorax</name>
    <name type="common">Nematode worm</name>
    <dbReference type="NCBI Taxonomy" id="13658"/>
    <lineage>
        <taxon>Eukaryota</taxon>
        <taxon>Metazoa</taxon>
        <taxon>Ecdysozoa</taxon>
        <taxon>Nematoda</taxon>
        <taxon>Enoplea</taxon>
        <taxon>Dorylaimia</taxon>
        <taxon>Mermithida</taxon>
        <taxon>Mermithoidea</taxon>
        <taxon>Mermithidae</taxon>
        <taxon>Romanomermis</taxon>
    </lineage>
</organism>